<evidence type="ECO:0000259" key="2">
    <source>
        <dbReference type="Pfam" id="PF00501"/>
    </source>
</evidence>
<dbReference type="Gene3D" id="3.40.50.12780">
    <property type="entry name" value="N-terminal domain of ligase-like"/>
    <property type="match status" value="1"/>
</dbReference>
<dbReference type="SUPFAM" id="SSF158997">
    <property type="entry name" value="Trm112p-like"/>
    <property type="match status" value="1"/>
</dbReference>
<keyword evidence="5" id="KW-1185">Reference proteome</keyword>
<gene>
    <name evidence="4" type="ORF">CKY47_06440</name>
</gene>
<dbReference type="InterPro" id="IPR045851">
    <property type="entry name" value="AMP-bd_C_sf"/>
</dbReference>
<dbReference type="InterPro" id="IPR042099">
    <property type="entry name" value="ANL_N_sf"/>
</dbReference>
<dbReference type="EMBL" id="NSDM01000002">
    <property type="protein sequence ID" value="MDQ2583628.1"/>
    <property type="molecule type" value="Genomic_DNA"/>
</dbReference>
<evidence type="ECO:0000256" key="1">
    <source>
        <dbReference type="SAM" id="MobiDB-lite"/>
    </source>
</evidence>
<dbReference type="Pfam" id="PF13193">
    <property type="entry name" value="AMP-binding_C"/>
    <property type="match status" value="1"/>
</dbReference>
<dbReference type="Gene3D" id="2.20.25.10">
    <property type="match status" value="1"/>
</dbReference>
<dbReference type="InterPro" id="IPR005651">
    <property type="entry name" value="Trm112-like"/>
</dbReference>
<feature type="region of interest" description="Disordered" evidence="1">
    <location>
        <begin position="1"/>
        <end position="86"/>
    </location>
</feature>
<feature type="domain" description="AMP-binding enzyme C-terminal" evidence="3">
    <location>
        <begin position="490"/>
        <end position="558"/>
    </location>
</feature>
<dbReference type="SUPFAM" id="SSF56801">
    <property type="entry name" value="Acetyl-CoA synthetase-like"/>
    <property type="match status" value="1"/>
</dbReference>
<proteinExistence type="predicted"/>
<accession>A0ABU0WUU8</accession>
<dbReference type="Gene3D" id="3.30.300.30">
    <property type="match status" value="1"/>
</dbReference>
<dbReference type="PANTHER" id="PTHR43767:SF1">
    <property type="entry name" value="NONRIBOSOMAL PEPTIDE SYNTHASE PES1 (EUROFUNG)-RELATED"/>
    <property type="match status" value="1"/>
</dbReference>
<dbReference type="Pfam" id="PF03966">
    <property type="entry name" value="Trm112p"/>
    <property type="match status" value="1"/>
</dbReference>
<evidence type="ECO:0000313" key="4">
    <source>
        <dbReference type="EMBL" id="MDQ2583628.1"/>
    </source>
</evidence>
<sequence>MVLPQGRRRGRLGAPGRAHRGRPPRAAGPDDRAPPGVAGPHLGLHPGLTARTPPGSTVRRPPAGRVLPCPNPGGTVSQESAPEEPVTEDVTLPVLLRGLAATAPDAVAITVDPDSTLTFGTWERRSQAVALELLARGLERGRRVAVYFGGDEWVDYAVAYLGVLKAGATAVHLNGGMTDEELLRRLDQCDAVGFVHGSEAPRPVLLGDGRWSTPVTELETGRTGPTGVAPRTGDIADILYTTGTTGLSKAVACPHGNYVFGRGQATMDHIAAVDHMLAPMPLGTSTSQATICFPILSGTPLLLNAPGDPERSAELIERHRLGTIMVPPHAAIQLVNSGAATRHDLGCVETVATASAAFPPAVAEALLAALPQARLATSYTSIEAAPAVVINVFDPASPTALGVPAHGTELKITDDDGVELPRGVVGHIWLRSAAPKRLYLDPELNRVTHVDGWTRLGDLGHVDGSGVLHFFDRAVDAVRTARGLVSTFAVESALYEHPSVREAAAYGVPADDGERVVALVVTGDPGVVADLSARASERVGVPVEVEPVDALPRNFLGKVVKRELRARPAGTPRPATAGDAPKGSERPMSIESALLELLRCPHDTGTPLTAEGEELACSSCGRRYPVVDGVPVLLPVAG</sequence>
<dbReference type="InterPro" id="IPR025110">
    <property type="entry name" value="AMP-bd_C"/>
</dbReference>
<name>A0ABU0WUU8_9PSEU</name>
<evidence type="ECO:0000259" key="3">
    <source>
        <dbReference type="Pfam" id="PF13193"/>
    </source>
</evidence>
<dbReference type="Proteomes" id="UP001225605">
    <property type="component" value="Unassembled WGS sequence"/>
</dbReference>
<organism evidence="4 5">
    <name type="scientific">Saccharothrix yanglingensis</name>
    <dbReference type="NCBI Taxonomy" id="659496"/>
    <lineage>
        <taxon>Bacteria</taxon>
        <taxon>Bacillati</taxon>
        <taxon>Actinomycetota</taxon>
        <taxon>Actinomycetes</taxon>
        <taxon>Pseudonocardiales</taxon>
        <taxon>Pseudonocardiaceae</taxon>
        <taxon>Saccharothrix</taxon>
    </lineage>
</organism>
<evidence type="ECO:0000313" key="5">
    <source>
        <dbReference type="Proteomes" id="UP001225605"/>
    </source>
</evidence>
<feature type="region of interest" description="Disordered" evidence="1">
    <location>
        <begin position="566"/>
        <end position="586"/>
    </location>
</feature>
<dbReference type="InterPro" id="IPR020845">
    <property type="entry name" value="AMP-binding_CS"/>
</dbReference>
<reference evidence="4 5" key="1">
    <citation type="submission" date="2017-06" db="EMBL/GenBank/DDBJ databases">
        <title>Cultured bacterium strain Saccharothrix yanglingensis Hhs.015.</title>
        <authorList>
            <person name="Xia Y."/>
        </authorList>
    </citation>
    <scope>NUCLEOTIDE SEQUENCE [LARGE SCALE GENOMIC DNA]</scope>
    <source>
        <strain evidence="4 5">Hhs.015</strain>
    </source>
</reference>
<feature type="compositionally biased region" description="Basic residues" evidence="1">
    <location>
        <begin position="1"/>
        <end position="23"/>
    </location>
</feature>
<protein>
    <submittedName>
        <fullName evidence="4">AMP-dependent synthetase</fullName>
    </submittedName>
</protein>
<feature type="domain" description="AMP-dependent synthetase/ligase" evidence="2">
    <location>
        <begin position="100"/>
        <end position="437"/>
    </location>
</feature>
<comment type="caution">
    <text evidence="4">The sequence shown here is derived from an EMBL/GenBank/DDBJ whole genome shotgun (WGS) entry which is preliminary data.</text>
</comment>
<dbReference type="InterPro" id="IPR000873">
    <property type="entry name" value="AMP-dep_synth/lig_dom"/>
</dbReference>
<dbReference type="PANTHER" id="PTHR43767">
    <property type="entry name" value="LONG-CHAIN-FATTY-ACID--COA LIGASE"/>
    <property type="match status" value="1"/>
</dbReference>
<feature type="compositionally biased region" description="Low complexity" evidence="1">
    <location>
        <begin position="567"/>
        <end position="581"/>
    </location>
</feature>
<dbReference type="InterPro" id="IPR050237">
    <property type="entry name" value="ATP-dep_AMP-bd_enzyme"/>
</dbReference>
<dbReference type="PROSITE" id="PS00455">
    <property type="entry name" value="AMP_BINDING"/>
    <property type="match status" value="1"/>
</dbReference>
<dbReference type="Pfam" id="PF00501">
    <property type="entry name" value="AMP-binding"/>
    <property type="match status" value="1"/>
</dbReference>